<dbReference type="GO" id="GO:0000034">
    <property type="term" value="F:adenine deaminase activity"/>
    <property type="evidence" value="ECO:0007669"/>
    <property type="project" value="UniProtKB-EC"/>
</dbReference>
<dbReference type="Pfam" id="PF01979">
    <property type="entry name" value="Amidohydro_1"/>
    <property type="match status" value="1"/>
</dbReference>
<comment type="similarity">
    <text evidence="1">Belongs to the metallo-dependent hydrolases superfamily. Adenine deaminase family.</text>
</comment>
<dbReference type="Gene3D" id="2.30.40.10">
    <property type="entry name" value="Urease, subunit C, domain 1"/>
    <property type="match status" value="1"/>
</dbReference>
<comment type="caution">
    <text evidence="7">The sequence shown here is derived from an EMBL/GenBank/DDBJ whole genome shotgun (WGS) entry which is preliminary data.</text>
</comment>
<dbReference type="Gene3D" id="3.20.20.140">
    <property type="entry name" value="Metal-dependent hydrolases"/>
    <property type="match status" value="1"/>
</dbReference>
<name>A0ABS2Q2U6_9BACL</name>
<dbReference type="PANTHER" id="PTHR11113:SF6">
    <property type="entry name" value="ADENINE DEAMINASE YERA-RELATED"/>
    <property type="match status" value="1"/>
</dbReference>
<protein>
    <recommendedName>
        <fullName evidence="2">adenine deaminase</fullName>
        <ecNumber evidence="2">3.5.4.2</ecNumber>
    </recommendedName>
</protein>
<keyword evidence="8" id="KW-1185">Reference proteome</keyword>
<reference evidence="7 8" key="1">
    <citation type="submission" date="2021-01" db="EMBL/GenBank/DDBJ databases">
        <title>Genomic Encyclopedia of Type Strains, Phase IV (KMG-IV): sequencing the most valuable type-strain genomes for metagenomic binning, comparative biology and taxonomic classification.</title>
        <authorList>
            <person name="Goeker M."/>
        </authorList>
    </citation>
    <scope>NUCLEOTIDE SEQUENCE [LARGE SCALE GENOMIC DNA]</scope>
    <source>
        <strain evidence="7 8">DSM 28236</strain>
    </source>
</reference>
<gene>
    <name evidence="7" type="ORF">JOD45_002848</name>
</gene>
<comment type="catalytic activity">
    <reaction evidence="4">
        <text>adenine + H2O + H(+) = hypoxanthine + NH4(+)</text>
        <dbReference type="Rhea" id="RHEA:23688"/>
        <dbReference type="ChEBI" id="CHEBI:15377"/>
        <dbReference type="ChEBI" id="CHEBI:15378"/>
        <dbReference type="ChEBI" id="CHEBI:16708"/>
        <dbReference type="ChEBI" id="CHEBI:17368"/>
        <dbReference type="ChEBI" id="CHEBI:28938"/>
        <dbReference type="EC" id="3.5.4.2"/>
    </reaction>
</comment>
<dbReference type="PANTHER" id="PTHR11113">
    <property type="entry name" value="N-ACETYLGLUCOSAMINE-6-PHOSPHATE DEACETYLASE"/>
    <property type="match status" value="1"/>
</dbReference>
<dbReference type="EMBL" id="JAFBER010000024">
    <property type="protein sequence ID" value="MBM7646617.1"/>
    <property type="molecule type" value="Genomic_DNA"/>
</dbReference>
<keyword evidence="3 7" id="KW-0378">Hydrolase</keyword>
<accession>A0ABS2Q2U6</accession>
<dbReference type="InterPro" id="IPR032466">
    <property type="entry name" value="Metal_Hydrolase"/>
</dbReference>
<dbReference type="Pfam" id="PF13382">
    <property type="entry name" value="Adenine_deam_C"/>
    <property type="match status" value="1"/>
</dbReference>
<dbReference type="InterPro" id="IPR006680">
    <property type="entry name" value="Amidohydro-rel"/>
</dbReference>
<dbReference type="InterPro" id="IPR026912">
    <property type="entry name" value="Adenine_deam_C"/>
</dbReference>
<evidence type="ECO:0000259" key="5">
    <source>
        <dbReference type="Pfam" id="PF01979"/>
    </source>
</evidence>
<evidence type="ECO:0000259" key="6">
    <source>
        <dbReference type="Pfam" id="PF13382"/>
    </source>
</evidence>
<feature type="domain" description="Amidohydrolase-related" evidence="5">
    <location>
        <begin position="78"/>
        <end position="360"/>
    </location>
</feature>
<evidence type="ECO:0000313" key="7">
    <source>
        <dbReference type="EMBL" id="MBM7646617.1"/>
    </source>
</evidence>
<evidence type="ECO:0000313" key="8">
    <source>
        <dbReference type="Proteomes" id="UP000808914"/>
    </source>
</evidence>
<dbReference type="SUPFAM" id="SSF51338">
    <property type="entry name" value="Composite domain of metallo-dependent hydrolases"/>
    <property type="match status" value="1"/>
</dbReference>
<evidence type="ECO:0000256" key="2">
    <source>
        <dbReference type="ARBA" id="ARBA00012782"/>
    </source>
</evidence>
<evidence type="ECO:0000256" key="1">
    <source>
        <dbReference type="ARBA" id="ARBA00006773"/>
    </source>
</evidence>
<evidence type="ECO:0000256" key="4">
    <source>
        <dbReference type="ARBA" id="ARBA00047720"/>
    </source>
</evidence>
<dbReference type="InterPro" id="IPR011059">
    <property type="entry name" value="Metal-dep_hydrolase_composite"/>
</dbReference>
<dbReference type="Proteomes" id="UP000808914">
    <property type="component" value="Unassembled WGS sequence"/>
</dbReference>
<dbReference type="SUPFAM" id="SSF51556">
    <property type="entry name" value="Metallo-dependent hydrolases"/>
    <property type="match status" value="1"/>
</dbReference>
<proteinExistence type="inferred from homology"/>
<dbReference type="EC" id="3.5.4.2" evidence="2"/>
<organism evidence="7 8">
    <name type="scientific">Scopulibacillus daqui</name>
    <dbReference type="NCBI Taxonomy" id="1469162"/>
    <lineage>
        <taxon>Bacteria</taxon>
        <taxon>Bacillati</taxon>
        <taxon>Bacillota</taxon>
        <taxon>Bacilli</taxon>
        <taxon>Bacillales</taxon>
        <taxon>Sporolactobacillaceae</taxon>
        <taxon>Scopulibacillus</taxon>
    </lineage>
</organism>
<feature type="domain" description="Adenine deaminase C-terminal" evidence="6">
    <location>
        <begin position="416"/>
        <end position="567"/>
    </location>
</feature>
<sequence length="579" mass="65949">MVMNGGLWNLDQLRIHAAVVKGDVQPTKVLMNGVYLNSYLKCWEQANIWIYEDRIVYVGSRMPLELEEIEVIDCQGYFLVPGYIEPHVHPFQIYHPQTISAYAAKHGTTTLICDNQVFYQSFPDEKSFEVIEQLNKLPVSLYWWCRYDLQTELVENQMSEERIKNWMHHPSVIQGGELTSWPQVLHGDDQILKWMQETKRLEKPIEGHLPGASEKTLTQMKLLGVDCDHEAMTGEEAIRRLRLGYTTSLRYSSIRPDLPKILKEMIEAGVTAFDHVYMNTDGSTPAFYGEGVMDHCVEMALEQGVPEIDAYMMASSNAARHYHLDGIIGHIAPGRVAHINMLTSPKSPYPESVIAKGEWVKKNGVPCYDFEAEFSLKDAFDPLDINWNLTESVLEATGTIGLEMVNAVITKPFKFEKPPKENELPEGVSYFTLIDRRGKWVVNTFVKGFANHVSGLASSFSNTGDFILIGRSKADMITAFQKMKEMKGGFVLVENGQEAARLELSIGGKMSSAPMETLIEEQKRLMDELRKRGYQFEDPIYSFLFFSSTHLPYIRVTQKGLYDVMRREVIVPPRSLNDM</sequence>
<dbReference type="RefSeq" id="WP_205004501.1">
    <property type="nucleotide sequence ID" value="NZ_JAFBER010000024.1"/>
</dbReference>
<evidence type="ECO:0000256" key="3">
    <source>
        <dbReference type="ARBA" id="ARBA00022801"/>
    </source>
</evidence>